<keyword evidence="8" id="KW-0067">ATP-binding</keyword>
<reference evidence="13" key="1">
    <citation type="journal article" date="2019" name="Nat. Commun.">
        <title>Expansion of phycobilisome linker gene families in mesophilic red algae.</title>
        <authorList>
            <person name="Lee J."/>
            <person name="Kim D."/>
            <person name="Bhattacharya D."/>
            <person name="Yoon H.S."/>
        </authorList>
    </citation>
    <scope>NUCLEOTIDE SEQUENCE [LARGE SCALE GENOMIC DNA]</scope>
    <source>
        <strain evidence="13">CCMP 1328</strain>
    </source>
</reference>
<dbReference type="Pfam" id="PF02367">
    <property type="entry name" value="TsaE"/>
    <property type="match status" value="1"/>
</dbReference>
<comment type="subcellular location">
    <subcellularLocation>
        <location evidence="1">Cytoplasm</location>
    </subcellularLocation>
</comment>
<organism evidence="12 13">
    <name type="scientific">Porphyridium purpureum</name>
    <name type="common">Red alga</name>
    <name type="synonym">Porphyridium cruentum</name>
    <dbReference type="NCBI Taxonomy" id="35688"/>
    <lineage>
        <taxon>Eukaryota</taxon>
        <taxon>Rhodophyta</taxon>
        <taxon>Bangiophyceae</taxon>
        <taxon>Porphyridiales</taxon>
        <taxon>Porphyridiaceae</taxon>
        <taxon>Porphyridium</taxon>
    </lineage>
</organism>
<evidence type="ECO:0000256" key="10">
    <source>
        <dbReference type="ARBA" id="ARBA00032441"/>
    </source>
</evidence>
<dbReference type="AlphaFoldDB" id="A0A5J4Z3D2"/>
<dbReference type="EMBL" id="VRMN01000001">
    <property type="protein sequence ID" value="KAA8497758.1"/>
    <property type="molecule type" value="Genomic_DNA"/>
</dbReference>
<dbReference type="GO" id="GO:0005737">
    <property type="term" value="C:cytoplasm"/>
    <property type="evidence" value="ECO:0007669"/>
    <property type="project" value="UniProtKB-SubCell"/>
</dbReference>
<dbReference type="Gene3D" id="3.40.50.300">
    <property type="entry name" value="P-loop containing nucleotide triphosphate hydrolases"/>
    <property type="match status" value="1"/>
</dbReference>
<keyword evidence="7" id="KW-0547">Nucleotide-binding</keyword>
<protein>
    <recommendedName>
        <fullName evidence="3">tRNA threonylcarbamoyladenosine biosynthesis protein TsaE</fullName>
    </recommendedName>
    <alternativeName>
        <fullName evidence="10">t(6)A37 threonylcarbamoyladenosine biosynthesis protein TsaE</fullName>
    </alternativeName>
</protein>
<comment type="similarity">
    <text evidence="2">Belongs to the TsaE family.</text>
</comment>
<evidence type="ECO:0000313" key="12">
    <source>
        <dbReference type="EMBL" id="KAA8497758.1"/>
    </source>
</evidence>
<evidence type="ECO:0000256" key="1">
    <source>
        <dbReference type="ARBA" id="ARBA00004496"/>
    </source>
</evidence>
<accession>A0A5J4Z3D2</accession>
<evidence type="ECO:0000256" key="9">
    <source>
        <dbReference type="ARBA" id="ARBA00022842"/>
    </source>
</evidence>
<evidence type="ECO:0000313" key="13">
    <source>
        <dbReference type="Proteomes" id="UP000324585"/>
    </source>
</evidence>
<evidence type="ECO:0000256" key="6">
    <source>
        <dbReference type="ARBA" id="ARBA00022723"/>
    </source>
</evidence>
<evidence type="ECO:0000256" key="2">
    <source>
        <dbReference type="ARBA" id="ARBA00007599"/>
    </source>
</evidence>
<dbReference type="PANTHER" id="PTHR33540">
    <property type="entry name" value="TRNA THREONYLCARBAMOYLADENOSINE BIOSYNTHESIS PROTEIN TSAE"/>
    <property type="match status" value="1"/>
</dbReference>
<name>A0A5J4Z3D2_PORPP</name>
<dbReference type="GO" id="GO:0046872">
    <property type="term" value="F:metal ion binding"/>
    <property type="evidence" value="ECO:0007669"/>
    <property type="project" value="UniProtKB-KW"/>
</dbReference>
<dbReference type="GO" id="GO:0002949">
    <property type="term" value="P:tRNA threonylcarbamoyladenosine modification"/>
    <property type="evidence" value="ECO:0007669"/>
    <property type="project" value="InterPro"/>
</dbReference>
<dbReference type="GO" id="GO:0005524">
    <property type="term" value="F:ATP binding"/>
    <property type="evidence" value="ECO:0007669"/>
    <property type="project" value="UniProtKB-KW"/>
</dbReference>
<sequence>MAAFAVLASLRPLPSLLAPLRCGAMTSIHSTRHAAWSILRVHKRRMARSLILGRSGSSDLDTSAELNGPLQSSGQVATRGVRVANLNAMEALAAHLASLSVAGDCFLVEGEMGCGKTAFVRCYIRAFMRDPSWSVTSPTFLLDVTHDAATAGNPVQDSIVIHHMDLWRLEAPVNRTFADLDTIFKREISLIEWPDRLDPKMLPEQRLHVKLSFAEELPDLDRMLETGELDSDESRYVHLEAHGERWVSRLEQQIRPWLERCGPSDGIEMLSKVSPEQELHAPE</sequence>
<keyword evidence="11" id="KW-0732">Signal</keyword>
<dbReference type="InterPro" id="IPR003442">
    <property type="entry name" value="T6A_TsaE"/>
</dbReference>
<feature type="chain" id="PRO_5023852592" description="tRNA threonylcarbamoyladenosine biosynthesis protein TsaE" evidence="11">
    <location>
        <begin position="18"/>
        <end position="283"/>
    </location>
</feature>
<evidence type="ECO:0000256" key="7">
    <source>
        <dbReference type="ARBA" id="ARBA00022741"/>
    </source>
</evidence>
<evidence type="ECO:0000256" key="5">
    <source>
        <dbReference type="ARBA" id="ARBA00022694"/>
    </source>
</evidence>
<evidence type="ECO:0000256" key="11">
    <source>
        <dbReference type="SAM" id="SignalP"/>
    </source>
</evidence>
<keyword evidence="4" id="KW-0963">Cytoplasm</keyword>
<evidence type="ECO:0000256" key="4">
    <source>
        <dbReference type="ARBA" id="ARBA00022490"/>
    </source>
</evidence>
<keyword evidence="13" id="KW-1185">Reference proteome</keyword>
<dbReference type="Proteomes" id="UP000324585">
    <property type="component" value="Unassembled WGS sequence"/>
</dbReference>
<gene>
    <name evidence="12" type="ORF">FVE85_5343</name>
</gene>
<dbReference type="OrthoDB" id="2878at2759"/>
<keyword evidence="6" id="KW-0479">Metal-binding</keyword>
<keyword evidence="5" id="KW-0819">tRNA processing</keyword>
<dbReference type="PANTHER" id="PTHR33540:SF2">
    <property type="entry name" value="TRNA THREONYLCARBAMOYLADENOSINE BIOSYNTHESIS PROTEIN TSAE"/>
    <property type="match status" value="1"/>
</dbReference>
<keyword evidence="9" id="KW-0460">Magnesium</keyword>
<evidence type="ECO:0000256" key="3">
    <source>
        <dbReference type="ARBA" id="ARBA00019010"/>
    </source>
</evidence>
<evidence type="ECO:0000256" key="8">
    <source>
        <dbReference type="ARBA" id="ARBA00022840"/>
    </source>
</evidence>
<feature type="signal peptide" evidence="11">
    <location>
        <begin position="1"/>
        <end position="17"/>
    </location>
</feature>
<comment type="caution">
    <text evidence="12">The sequence shown here is derived from an EMBL/GenBank/DDBJ whole genome shotgun (WGS) entry which is preliminary data.</text>
</comment>
<proteinExistence type="inferred from homology"/>
<dbReference type="InterPro" id="IPR027417">
    <property type="entry name" value="P-loop_NTPase"/>
</dbReference>